<dbReference type="PANTHER" id="PTHR37017:SF11">
    <property type="entry name" value="ESTERASE_LIPASE_THIOESTERASE DOMAIN-CONTAINING PROTEIN"/>
    <property type="match status" value="1"/>
</dbReference>
<reference evidence="2 3" key="1">
    <citation type="journal article" date="2014" name="J. Biotechnol.">
        <title>Complete genome sequence of the actinobacterium Amycolatopsis japonica MG417-CF17(T) (=DSM 44213T) producing (S,S)-N,N'-ethylenediaminedisuccinic acid.</title>
        <authorList>
            <person name="Stegmann E."/>
            <person name="Albersmeier A."/>
            <person name="Spohn M."/>
            <person name="Gert H."/>
            <person name="Weber T."/>
            <person name="Wohlleben W."/>
            <person name="Kalinowski J."/>
            <person name="Ruckert C."/>
        </authorList>
    </citation>
    <scope>NUCLEOTIDE SEQUENCE [LARGE SCALE GENOMIC DNA]</scope>
    <source>
        <strain evidence="3">MG417-CF17 (DSM 44213)</strain>
    </source>
</reference>
<accession>A0A075V3Y3</accession>
<evidence type="ECO:0000259" key="1">
    <source>
        <dbReference type="Pfam" id="PF12697"/>
    </source>
</evidence>
<evidence type="ECO:0000313" key="3">
    <source>
        <dbReference type="Proteomes" id="UP000028492"/>
    </source>
</evidence>
<evidence type="ECO:0000313" key="2">
    <source>
        <dbReference type="EMBL" id="AIG79958.1"/>
    </source>
</evidence>
<dbReference type="GO" id="GO:0003824">
    <property type="term" value="F:catalytic activity"/>
    <property type="evidence" value="ECO:0007669"/>
    <property type="project" value="UniProtKB-ARBA"/>
</dbReference>
<protein>
    <recommendedName>
        <fullName evidence="1">AB hydrolase-1 domain-containing protein</fullName>
    </recommendedName>
</protein>
<dbReference type="KEGG" id="aja:AJAP_35755"/>
<keyword evidence="3" id="KW-1185">Reference proteome</keyword>
<dbReference type="AlphaFoldDB" id="A0A075V3Y3"/>
<dbReference type="InterPro" id="IPR000073">
    <property type="entry name" value="AB_hydrolase_1"/>
</dbReference>
<organism evidence="2 3">
    <name type="scientific">Amycolatopsis japonica</name>
    <dbReference type="NCBI Taxonomy" id="208439"/>
    <lineage>
        <taxon>Bacteria</taxon>
        <taxon>Bacillati</taxon>
        <taxon>Actinomycetota</taxon>
        <taxon>Actinomycetes</taxon>
        <taxon>Pseudonocardiales</taxon>
        <taxon>Pseudonocardiaceae</taxon>
        <taxon>Amycolatopsis</taxon>
        <taxon>Amycolatopsis japonica group</taxon>
    </lineage>
</organism>
<dbReference type="Gene3D" id="3.40.50.1820">
    <property type="entry name" value="alpha/beta hydrolase"/>
    <property type="match status" value="1"/>
</dbReference>
<dbReference type="STRING" id="208439.AJAP_35755"/>
<dbReference type="eggNOG" id="COG0596">
    <property type="taxonomic scope" value="Bacteria"/>
</dbReference>
<dbReference type="RefSeq" id="WP_038519642.1">
    <property type="nucleotide sequence ID" value="NZ_CP008953.1"/>
</dbReference>
<dbReference type="HOGENOM" id="CLU_046066_1_1_11"/>
<dbReference type="PANTHER" id="PTHR37017">
    <property type="entry name" value="AB HYDROLASE-1 DOMAIN-CONTAINING PROTEIN-RELATED"/>
    <property type="match status" value="1"/>
</dbReference>
<gene>
    <name evidence="2" type="ORF">AJAP_35755</name>
</gene>
<sequence>MRPLIVLHGSWHQPAHFDDLVERLRRDGVEVTVPDLGGRPIAETTRTVQEIVDKAAEPPVVLAHSFGGLTASGLQGTAHLIYLAAIVSEPGETAQYWIERTREETGREPQQLPLIFDEEGWTHLDLAAVREAMYADCTDAVAERATELLRPEPVTIFDESPEGSAWKDTPTTYVTCTEDRALVPEMVVHFAARCDTTVTWRASHSPYLSRPVELATLVRERL</sequence>
<dbReference type="Pfam" id="PF12697">
    <property type="entry name" value="Abhydrolase_6"/>
    <property type="match status" value="1"/>
</dbReference>
<dbReference type="Proteomes" id="UP000028492">
    <property type="component" value="Chromosome"/>
</dbReference>
<feature type="domain" description="AB hydrolase-1" evidence="1">
    <location>
        <begin position="4"/>
        <end position="215"/>
    </location>
</feature>
<dbReference type="SUPFAM" id="SSF53474">
    <property type="entry name" value="alpha/beta-Hydrolases"/>
    <property type="match status" value="1"/>
</dbReference>
<dbReference type="InterPro" id="IPR052897">
    <property type="entry name" value="Sec-Metab_Biosynth_Hydrolase"/>
</dbReference>
<dbReference type="EMBL" id="CP008953">
    <property type="protein sequence ID" value="AIG79958.1"/>
    <property type="molecule type" value="Genomic_DNA"/>
</dbReference>
<dbReference type="InterPro" id="IPR029058">
    <property type="entry name" value="AB_hydrolase_fold"/>
</dbReference>
<proteinExistence type="predicted"/>
<name>A0A075V3Y3_9PSEU</name>